<evidence type="ECO:0008006" key="3">
    <source>
        <dbReference type="Google" id="ProtNLM"/>
    </source>
</evidence>
<dbReference type="RefSeq" id="WP_050004494.1">
    <property type="nucleotide sequence ID" value="NZ_DBGALN010000185.1"/>
</dbReference>
<dbReference type="AlphaFoldDB" id="A0A0D8J2H4"/>
<evidence type="ECO:0000313" key="1">
    <source>
        <dbReference type="EMBL" id="KJF41180.1"/>
    </source>
</evidence>
<evidence type="ECO:0000313" key="2">
    <source>
        <dbReference type="Proteomes" id="UP000032483"/>
    </source>
</evidence>
<proteinExistence type="predicted"/>
<protein>
    <recommendedName>
        <fullName evidence="3">Phage tail protein</fullName>
    </recommendedName>
</protein>
<name>A0A0D8J2H4_9FIRM</name>
<accession>A0A0D8J2H4</accession>
<gene>
    <name evidence="1" type="ORF">TQ39_02965</name>
</gene>
<reference evidence="1" key="1">
    <citation type="submission" date="2015-02" db="EMBL/GenBank/DDBJ databases">
        <title>A novel member of the family Ruminococcaceae isolated from human feces.</title>
        <authorList>
            <person name="Shkoporov A.N."/>
            <person name="Chaplin A.V."/>
            <person name="Motuzova O.V."/>
            <person name="Kafarskaia L.I."/>
            <person name="Khokhlova E.V."/>
            <person name="Efimov B.A."/>
        </authorList>
    </citation>
    <scope>NUCLEOTIDE SEQUENCE [LARGE SCALE GENOMIC DNA]</scope>
    <source>
        <strain evidence="1">585-1</strain>
    </source>
</reference>
<organism evidence="1 2">
    <name type="scientific">Ruthenibacterium lactatiformans</name>
    <dbReference type="NCBI Taxonomy" id="1550024"/>
    <lineage>
        <taxon>Bacteria</taxon>
        <taxon>Bacillati</taxon>
        <taxon>Bacillota</taxon>
        <taxon>Clostridia</taxon>
        <taxon>Eubacteriales</taxon>
        <taxon>Oscillospiraceae</taxon>
        <taxon>Ruthenibacterium</taxon>
    </lineage>
</organism>
<keyword evidence="2" id="KW-1185">Reference proteome</keyword>
<dbReference type="EMBL" id="JXXK01000002">
    <property type="protein sequence ID" value="KJF41180.1"/>
    <property type="molecule type" value="Genomic_DNA"/>
</dbReference>
<sequence length="174" mass="18496">MADTAAAINLANGLKADRKLEMIFVNMGTGETEEWELLGRGVEDASVAFNHDTNQTTDILGITDTEVSPAKPELDLDPCTIRGGQKLSAKLLDIERRNAIAELGQFTILHVHCFLGTASAFTAEKHTNCTIVPQSLGGSTYVGMPMNVYLSNEKVLGTATVANGVPTFTPTTAA</sequence>
<comment type="caution">
    <text evidence="1">The sequence shown here is derived from an EMBL/GenBank/DDBJ whole genome shotgun (WGS) entry which is preliminary data.</text>
</comment>
<dbReference type="Proteomes" id="UP000032483">
    <property type="component" value="Unassembled WGS sequence"/>
</dbReference>